<dbReference type="HOGENOM" id="CLU_1992673_0_0_1"/>
<evidence type="ECO:0000313" key="3">
    <source>
        <dbReference type="Proteomes" id="UP000054342"/>
    </source>
</evidence>
<evidence type="ECO:0000256" key="1">
    <source>
        <dbReference type="SAM" id="MobiDB-lite"/>
    </source>
</evidence>
<feature type="region of interest" description="Disordered" evidence="1">
    <location>
        <begin position="48"/>
        <end position="73"/>
    </location>
</feature>
<feature type="compositionally biased region" description="Basic residues" evidence="1">
    <location>
        <begin position="123"/>
        <end position="135"/>
    </location>
</feature>
<name>A0A0D2EEN3_9EURO</name>
<proteinExistence type="predicted"/>
<gene>
    <name evidence="2" type="ORF">PV05_08697</name>
</gene>
<dbReference type="RefSeq" id="XP_013313685.1">
    <property type="nucleotide sequence ID" value="XM_013458231.1"/>
</dbReference>
<protein>
    <submittedName>
        <fullName evidence="2">Uncharacterized protein</fullName>
    </submittedName>
</protein>
<keyword evidence="3" id="KW-1185">Reference proteome</keyword>
<evidence type="ECO:0000313" key="2">
    <source>
        <dbReference type="EMBL" id="KIW53100.1"/>
    </source>
</evidence>
<accession>A0A0D2EEN3</accession>
<feature type="region of interest" description="Disordered" evidence="1">
    <location>
        <begin position="115"/>
        <end position="145"/>
    </location>
</feature>
<dbReference type="GeneID" id="25330605"/>
<sequence length="145" mass="16906">MNPRVRVGVRSRPAHTAMVWHMWFDFLHLRMTSTPTFTNEAASLVSIRTSSHDSPPHGRSSCTSRRKQLSSIKSNGGTIDLTRLIGKFTSHQHRNRFWHYLDTFCKRPRQDGRRMLVQSRSGQSHRRQSLRRAKTRTPLSLRQLS</sequence>
<dbReference type="Proteomes" id="UP000054342">
    <property type="component" value="Unassembled WGS sequence"/>
</dbReference>
<dbReference type="EMBL" id="KN847321">
    <property type="protein sequence ID" value="KIW53100.1"/>
    <property type="molecule type" value="Genomic_DNA"/>
</dbReference>
<reference evidence="2 3" key="1">
    <citation type="submission" date="2015-01" db="EMBL/GenBank/DDBJ databases">
        <title>The Genome Sequence of Exophiala xenobiotica CBS118157.</title>
        <authorList>
            <consortium name="The Broad Institute Genomics Platform"/>
            <person name="Cuomo C."/>
            <person name="de Hoog S."/>
            <person name="Gorbushina A."/>
            <person name="Stielow B."/>
            <person name="Teixiera M."/>
            <person name="Abouelleil A."/>
            <person name="Chapman S.B."/>
            <person name="Priest M."/>
            <person name="Young S.K."/>
            <person name="Wortman J."/>
            <person name="Nusbaum C."/>
            <person name="Birren B."/>
        </authorList>
    </citation>
    <scope>NUCLEOTIDE SEQUENCE [LARGE SCALE GENOMIC DNA]</scope>
    <source>
        <strain evidence="2 3">CBS 118157</strain>
    </source>
</reference>
<organism evidence="2 3">
    <name type="scientific">Exophiala xenobiotica</name>
    <dbReference type="NCBI Taxonomy" id="348802"/>
    <lineage>
        <taxon>Eukaryota</taxon>
        <taxon>Fungi</taxon>
        <taxon>Dikarya</taxon>
        <taxon>Ascomycota</taxon>
        <taxon>Pezizomycotina</taxon>
        <taxon>Eurotiomycetes</taxon>
        <taxon>Chaetothyriomycetidae</taxon>
        <taxon>Chaetothyriales</taxon>
        <taxon>Herpotrichiellaceae</taxon>
        <taxon>Exophiala</taxon>
    </lineage>
</organism>
<dbReference type="AlphaFoldDB" id="A0A0D2EEN3"/>